<feature type="region of interest" description="Disordered" evidence="1">
    <location>
        <begin position="1"/>
        <end position="171"/>
    </location>
</feature>
<sequence>MDVEDFPPPPPEMLADSVPLTDEDEGETFDFDDSGDDIPEADRLPPATPTPLATSTNHQGQNQTVVSQPELHLTSPDPPAPSATSHTAPSSADTAVASSKSSTVGGATAEEGEGTDNTGTDLPPLPPPPLVDDAETDPGRTGGEGQDASTDAPHPPHAVPRSPSQGKANPYSVIDITPLQLQQLEQQHEHPHGPSSGACSPTEPQGGSQDVPSSPVGIASGYSVPVPCGYATPSGVPLITPAYSTPVIIRHLSVDEDGKVEPAASSSNNNEADQMLSMCILLLLYFIHSIIVI</sequence>
<dbReference type="OrthoDB" id="28697at2759"/>
<evidence type="ECO:0000313" key="2">
    <source>
        <dbReference type="EMBL" id="TNN82999.1"/>
    </source>
</evidence>
<feature type="region of interest" description="Disordered" evidence="1">
    <location>
        <begin position="184"/>
        <end position="216"/>
    </location>
</feature>
<dbReference type="Proteomes" id="UP000314294">
    <property type="component" value="Unassembled WGS sequence"/>
</dbReference>
<feature type="compositionally biased region" description="Pro residues" evidence="1">
    <location>
        <begin position="1"/>
        <end position="12"/>
    </location>
</feature>
<reference evidence="2 3" key="1">
    <citation type="submission" date="2019-03" db="EMBL/GenBank/DDBJ databases">
        <title>First draft genome of Liparis tanakae, snailfish: a comprehensive survey of snailfish specific genes.</title>
        <authorList>
            <person name="Kim W."/>
            <person name="Song I."/>
            <person name="Jeong J.-H."/>
            <person name="Kim D."/>
            <person name="Kim S."/>
            <person name="Ryu S."/>
            <person name="Song J.Y."/>
            <person name="Lee S.K."/>
        </authorList>
    </citation>
    <scope>NUCLEOTIDE SEQUENCE [LARGE SCALE GENOMIC DNA]</scope>
    <source>
        <tissue evidence="2">Muscle</tissue>
    </source>
</reference>
<evidence type="ECO:0000313" key="3">
    <source>
        <dbReference type="Proteomes" id="UP000314294"/>
    </source>
</evidence>
<name>A0A4Z2IYE4_9TELE</name>
<feature type="compositionally biased region" description="Polar residues" evidence="1">
    <location>
        <begin position="197"/>
        <end position="212"/>
    </location>
</feature>
<evidence type="ECO:0000256" key="1">
    <source>
        <dbReference type="SAM" id="MobiDB-lite"/>
    </source>
</evidence>
<proteinExistence type="predicted"/>
<keyword evidence="3" id="KW-1185">Reference proteome</keyword>
<comment type="caution">
    <text evidence="2">The sequence shown here is derived from an EMBL/GenBank/DDBJ whole genome shotgun (WGS) entry which is preliminary data.</text>
</comment>
<organism evidence="2 3">
    <name type="scientific">Liparis tanakae</name>
    <name type="common">Tanaka's snailfish</name>
    <dbReference type="NCBI Taxonomy" id="230148"/>
    <lineage>
        <taxon>Eukaryota</taxon>
        <taxon>Metazoa</taxon>
        <taxon>Chordata</taxon>
        <taxon>Craniata</taxon>
        <taxon>Vertebrata</taxon>
        <taxon>Euteleostomi</taxon>
        <taxon>Actinopterygii</taxon>
        <taxon>Neopterygii</taxon>
        <taxon>Teleostei</taxon>
        <taxon>Neoteleostei</taxon>
        <taxon>Acanthomorphata</taxon>
        <taxon>Eupercaria</taxon>
        <taxon>Perciformes</taxon>
        <taxon>Cottioidei</taxon>
        <taxon>Cottales</taxon>
        <taxon>Liparidae</taxon>
        <taxon>Liparis</taxon>
    </lineage>
</organism>
<dbReference type="EMBL" id="SRLO01000035">
    <property type="protein sequence ID" value="TNN82999.1"/>
    <property type="molecule type" value="Genomic_DNA"/>
</dbReference>
<accession>A0A4Z2IYE4</accession>
<feature type="compositionally biased region" description="Low complexity" evidence="1">
    <location>
        <begin position="103"/>
        <end position="122"/>
    </location>
</feature>
<protein>
    <submittedName>
        <fullName evidence="2">Rho guanine nucleotide exchange factor 10</fullName>
    </submittedName>
</protein>
<feature type="compositionally biased region" description="Polar residues" evidence="1">
    <location>
        <begin position="57"/>
        <end position="67"/>
    </location>
</feature>
<dbReference type="AlphaFoldDB" id="A0A4Z2IYE4"/>
<feature type="compositionally biased region" description="Low complexity" evidence="1">
    <location>
        <begin position="82"/>
        <end position="95"/>
    </location>
</feature>
<feature type="compositionally biased region" description="Acidic residues" evidence="1">
    <location>
        <begin position="21"/>
        <end position="39"/>
    </location>
</feature>
<gene>
    <name evidence="2" type="primary">Arhgef10</name>
    <name evidence="2" type="ORF">EYF80_006606</name>
</gene>